<evidence type="ECO:0000313" key="3">
    <source>
        <dbReference type="Proteomes" id="UP000321933"/>
    </source>
</evidence>
<protein>
    <submittedName>
        <fullName evidence="2">Uncharacterized protein</fullName>
    </submittedName>
</protein>
<proteinExistence type="predicted"/>
<name>A0A5C8ZN75_9GAMM</name>
<dbReference type="EMBL" id="VRYZ01000010">
    <property type="protein sequence ID" value="TXS89089.1"/>
    <property type="molecule type" value="Genomic_DNA"/>
</dbReference>
<reference evidence="2 3" key="1">
    <citation type="submission" date="2019-08" db="EMBL/GenBank/DDBJ databases">
        <title>Parahaliea maris sp. nov., isolated from the surface seawater.</title>
        <authorList>
            <person name="Liu Y."/>
        </authorList>
    </citation>
    <scope>NUCLEOTIDE SEQUENCE [LARGE SCALE GENOMIC DNA]</scope>
    <source>
        <strain evidence="2 3">S2-26</strain>
    </source>
</reference>
<dbReference type="RefSeq" id="WP_148065841.1">
    <property type="nucleotide sequence ID" value="NZ_VRYZ01000010.1"/>
</dbReference>
<evidence type="ECO:0000313" key="2">
    <source>
        <dbReference type="EMBL" id="TXS89089.1"/>
    </source>
</evidence>
<feature type="chain" id="PRO_5023148143" evidence="1">
    <location>
        <begin position="24"/>
        <end position="310"/>
    </location>
</feature>
<gene>
    <name evidence="2" type="ORF">FVW59_18355</name>
</gene>
<comment type="caution">
    <text evidence="2">The sequence shown here is derived from an EMBL/GenBank/DDBJ whole genome shotgun (WGS) entry which is preliminary data.</text>
</comment>
<dbReference type="AlphaFoldDB" id="A0A5C8ZN75"/>
<sequence length="310" mass="34265">MNLQLHYLLLSLLLFLFCESSNAKEDEAAGLSRYQQTVNALRHAGEDEQRLFASLALQGLVEIYFAEADLARREAIGEANAQARRGWAFSVEQYTEELLEIDALLAAGGAVQVLPGSAGEVPMLIVEGQRVMLSHPRAAEQTAYEQQLLNNFCQREHCEAMLPLLAEGVAQPAESQPVTVNWSFSPEGMRCGYREITLLFSEQAPSPLARDICQQLFSEVALLEEELRWQHWRGVPIDWPRLMIQRRVAQPGHTVVVNSLGDVLLLRLPILAANGSLFQGLSGWLRAAVNDSPAPLLELRAADYGIAPPG</sequence>
<keyword evidence="1" id="KW-0732">Signal</keyword>
<keyword evidence="3" id="KW-1185">Reference proteome</keyword>
<evidence type="ECO:0000256" key="1">
    <source>
        <dbReference type="SAM" id="SignalP"/>
    </source>
</evidence>
<dbReference type="Proteomes" id="UP000321933">
    <property type="component" value="Unassembled WGS sequence"/>
</dbReference>
<feature type="signal peptide" evidence="1">
    <location>
        <begin position="1"/>
        <end position="23"/>
    </location>
</feature>
<organism evidence="2 3">
    <name type="scientific">Parahaliea aestuarii</name>
    <dbReference type="NCBI Taxonomy" id="1852021"/>
    <lineage>
        <taxon>Bacteria</taxon>
        <taxon>Pseudomonadati</taxon>
        <taxon>Pseudomonadota</taxon>
        <taxon>Gammaproteobacteria</taxon>
        <taxon>Cellvibrionales</taxon>
        <taxon>Halieaceae</taxon>
        <taxon>Parahaliea</taxon>
    </lineage>
</organism>
<accession>A0A5C8ZN75</accession>
<dbReference type="OrthoDB" id="5723289at2"/>